<feature type="signal peptide" evidence="1">
    <location>
        <begin position="1"/>
        <end position="21"/>
    </location>
</feature>
<evidence type="ECO:0000256" key="1">
    <source>
        <dbReference type="SAM" id="SignalP"/>
    </source>
</evidence>
<keyword evidence="1" id="KW-0732">Signal</keyword>
<evidence type="ECO:0000313" key="2">
    <source>
        <dbReference type="EMBL" id="GAA4936605.1"/>
    </source>
</evidence>
<dbReference type="Proteomes" id="UP001409585">
    <property type="component" value="Unassembled WGS sequence"/>
</dbReference>
<sequence>MKSMKHLLGIAPLLCCLSALSYGQALEPIEGIFDIENAVAMPPPPAVVTATPNKAELGPAVTNQNQDTNPLPIAVAAPVTTAVPVSQSTLATTGELPAQLAGSMTPVTEFNEVDFSQAVATQQQTTEALTDIQMKQMEIQEQQLKRIEQVEQGLNKLVKKQSFSKSIMGTILSAATTADPVLAAIGGIAGFLIGKAEDYKDAEKKNYDIQQDILRKAQGFYTNEELKLAAYANLDLDPNLISPEQIKIYANYVVEAKTRMRSGSWFPGQMVPGEAGQPGFMVASRQGNISNNYLMASAQAPMQELPNANYADVCYGHLNAARTRGGQNNEGITNAALVAEEAGDTHSLAIQQRRNLARYCFYSLR</sequence>
<organism evidence="2 3">
    <name type="scientific">Halioxenophilus aromaticivorans</name>
    <dbReference type="NCBI Taxonomy" id="1306992"/>
    <lineage>
        <taxon>Bacteria</taxon>
        <taxon>Pseudomonadati</taxon>
        <taxon>Pseudomonadota</taxon>
        <taxon>Gammaproteobacteria</taxon>
        <taxon>Alteromonadales</taxon>
        <taxon>Alteromonadaceae</taxon>
        <taxon>Halioxenophilus</taxon>
    </lineage>
</organism>
<protein>
    <submittedName>
        <fullName evidence="2">Uncharacterized protein</fullName>
    </submittedName>
</protein>
<reference evidence="3" key="1">
    <citation type="journal article" date="2019" name="Int. J. Syst. Evol. Microbiol.">
        <title>The Global Catalogue of Microorganisms (GCM) 10K type strain sequencing project: providing services to taxonomists for standard genome sequencing and annotation.</title>
        <authorList>
            <consortium name="The Broad Institute Genomics Platform"/>
            <consortium name="The Broad Institute Genome Sequencing Center for Infectious Disease"/>
            <person name="Wu L."/>
            <person name="Ma J."/>
        </authorList>
    </citation>
    <scope>NUCLEOTIDE SEQUENCE [LARGE SCALE GENOMIC DNA]</scope>
    <source>
        <strain evidence="3">JCM 19134</strain>
    </source>
</reference>
<gene>
    <name evidence="2" type="ORF">GCM10025791_12890</name>
</gene>
<keyword evidence="3" id="KW-1185">Reference proteome</keyword>
<proteinExistence type="predicted"/>
<comment type="caution">
    <text evidence="2">The sequence shown here is derived from an EMBL/GenBank/DDBJ whole genome shotgun (WGS) entry which is preliminary data.</text>
</comment>
<accession>A0AAV3TZR2</accession>
<evidence type="ECO:0000313" key="3">
    <source>
        <dbReference type="Proteomes" id="UP001409585"/>
    </source>
</evidence>
<name>A0AAV3TZR2_9ALTE</name>
<dbReference type="AlphaFoldDB" id="A0AAV3TZR2"/>
<feature type="chain" id="PRO_5043730205" evidence="1">
    <location>
        <begin position="22"/>
        <end position="365"/>
    </location>
</feature>
<dbReference type="EMBL" id="BAABLX010000007">
    <property type="protein sequence ID" value="GAA4936605.1"/>
    <property type="molecule type" value="Genomic_DNA"/>
</dbReference>